<dbReference type="SUPFAM" id="SSF56935">
    <property type="entry name" value="Porins"/>
    <property type="match status" value="1"/>
</dbReference>
<comment type="subcellular location">
    <subcellularLocation>
        <location evidence="1 8">Cell outer membrane</location>
        <topology evidence="1 8">Multi-pass membrane protein</topology>
    </subcellularLocation>
</comment>
<evidence type="ECO:0000313" key="14">
    <source>
        <dbReference type="Proteomes" id="UP000479043"/>
    </source>
</evidence>
<dbReference type="Gene3D" id="2.40.170.20">
    <property type="entry name" value="TonB-dependent receptor, beta-barrel domain"/>
    <property type="match status" value="1"/>
</dbReference>
<dbReference type="InterPro" id="IPR037066">
    <property type="entry name" value="Plug_dom_sf"/>
</dbReference>
<keyword evidence="2 8" id="KW-0813">Transport</keyword>
<keyword evidence="10" id="KW-0732">Signal</keyword>
<dbReference type="PANTHER" id="PTHR30069:SF49">
    <property type="entry name" value="OUTER MEMBRANE PROTEIN C"/>
    <property type="match status" value="1"/>
</dbReference>
<feature type="domain" description="TonB-dependent receptor plug" evidence="12">
    <location>
        <begin position="65"/>
        <end position="153"/>
    </location>
</feature>
<keyword evidence="7 8" id="KW-0998">Cell outer membrane</keyword>
<name>A0A6L8LEB3_9RHOB</name>
<evidence type="ECO:0000256" key="10">
    <source>
        <dbReference type="SAM" id="SignalP"/>
    </source>
</evidence>
<reference evidence="13 14" key="1">
    <citation type="submission" date="2020-01" db="EMBL/GenBank/DDBJ databases">
        <authorList>
            <person name="Chen S."/>
        </authorList>
    </citation>
    <scope>NUCLEOTIDE SEQUENCE [LARGE SCALE GENOMIC DNA]</scope>
    <source>
        <strain evidence="13 14">GS-10</strain>
    </source>
</reference>
<keyword evidence="5 9" id="KW-0798">TonB box</keyword>
<keyword evidence="13" id="KW-0675">Receptor</keyword>
<evidence type="ECO:0000256" key="4">
    <source>
        <dbReference type="ARBA" id="ARBA00022692"/>
    </source>
</evidence>
<evidence type="ECO:0000256" key="2">
    <source>
        <dbReference type="ARBA" id="ARBA00022448"/>
    </source>
</evidence>
<evidence type="ECO:0000256" key="6">
    <source>
        <dbReference type="ARBA" id="ARBA00023136"/>
    </source>
</evidence>
<keyword evidence="14" id="KW-1185">Reference proteome</keyword>
<dbReference type="GO" id="GO:0015344">
    <property type="term" value="F:siderophore uptake transmembrane transporter activity"/>
    <property type="evidence" value="ECO:0007669"/>
    <property type="project" value="TreeGrafter"/>
</dbReference>
<keyword evidence="3 8" id="KW-1134">Transmembrane beta strand</keyword>
<dbReference type="EMBL" id="WWEN01000002">
    <property type="protein sequence ID" value="MYM54404.1"/>
    <property type="molecule type" value="Genomic_DNA"/>
</dbReference>
<dbReference type="Proteomes" id="UP000479043">
    <property type="component" value="Unassembled WGS sequence"/>
</dbReference>
<dbReference type="GO" id="GO:0009279">
    <property type="term" value="C:cell outer membrane"/>
    <property type="evidence" value="ECO:0007669"/>
    <property type="project" value="UniProtKB-SubCell"/>
</dbReference>
<comment type="similarity">
    <text evidence="8 9">Belongs to the TonB-dependent receptor family.</text>
</comment>
<evidence type="ECO:0000313" key="13">
    <source>
        <dbReference type="EMBL" id="MYM54404.1"/>
    </source>
</evidence>
<evidence type="ECO:0000256" key="5">
    <source>
        <dbReference type="ARBA" id="ARBA00023077"/>
    </source>
</evidence>
<evidence type="ECO:0000259" key="11">
    <source>
        <dbReference type="Pfam" id="PF00593"/>
    </source>
</evidence>
<proteinExistence type="inferred from homology"/>
<keyword evidence="4 8" id="KW-0812">Transmembrane</keyword>
<dbReference type="InterPro" id="IPR036942">
    <property type="entry name" value="Beta-barrel_TonB_sf"/>
</dbReference>
<evidence type="ECO:0000256" key="9">
    <source>
        <dbReference type="RuleBase" id="RU003357"/>
    </source>
</evidence>
<dbReference type="PROSITE" id="PS52016">
    <property type="entry name" value="TONB_DEPENDENT_REC_3"/>
    <property type="match status" value="1"/>
</dbReference>
<dbReference type="RefSeq" id="WP_160972100.1">
    <property type="nucleotide sequence ID" value="NZ_WWEN01000002.1"/>
</dbReference>
<evidence type="ECO:0000259" key="12">
    <source>
        <dbReference type="Pfam" id="PF07715"/>
    </source>
</evidence>
<dbReference type="Pfam" id="PF00593">
    <property type="entry name" value="TonB_dep_Rec_b-barrel"/>
    <property type="match status" value="1"/>
</dbReference>
<evidence type="ECO:0000256" key="7">
    <source>
        <dbReference type="ARBA" id="ARBA00023237"/>
    </source>
</evidence>
<feature type="chain" id="PRO_5026832217" evidence="10">
    <location>
        <begin position="26"/>
        <end position="688"/>
    </location>
</feature>
<dbReference type="Pfam" id="PF07715">
    <property type="entry name" value="Plug"/>
    <property type="match status" value="1"/>
</dbReference>
<dbReference type="PANTHER" id="PTHR30069">
    <property type="entry name" value="TONB-DEPENDENT OUTER MEMBRANE RECEPTOR"/>
    <property type="match status" value="1"/>
</dbReference>
<protein>
    <submittedName>
        <fullName evidence="13">TonB-dependent receptor</fullName>
    </submittedName>
</protein>
<keyword evidence="6 8" id="KW-0472">Membrane</keyword>
<dbReference type="AlphaFoldDB" id="A0A6L8LEB3"/>
<dbReference type="InterPro" id="IPR012910">
    <property type="entry name" value="Plug_dom"/>
</dbReference>
<feature type="domain" description="TonB-dependent receptor-like beta-barrel" evidence="11">
    <location>
        <begin position="221"/>
        <end position="651"/>
    </location>
</feature>
<dbReference type="GO" id="GO:0044718">
    <property type="term" value="P:siderophore transmembrane transport"/>
    <property type="evidence" value="ECO:0007669"/>
    <property type="project" value="TreeGrafter"/>
</dbReference>
<evidence type="ECO:0000256" key="1">
    <source>
        <dbReference type="ARBA" id="ARBA00004571"/>
    </source>
</evidence>
<dbReference type="InterPro" id="IPR000531">
    <property type="entry name" value="Beta-barrel_TonB"/>
</dbReference>
<accession>A0A6L8LEB3</accession>
<organism evidence="13 14">
    <name type="scientific">Thalassovita mangrovi</name>
    <dbReference type="NCBI Taxonomy" id="2692236"/>
    <lineage>
        <taxon>Bacteria</taxon>
        <taxon>Pseudomonadati</taxon>
        <taxon>Pseudomonadota</taxon>
        <taxon>Alphaproteobacteria</taxon>
        <taxon>Rhodobacterales</taxon>
        <taxon>Roseobacteraceae</taxon>
        <taxon>Thalassovita</taxon>
    </lineage>
</organism>
<evidence type="ECO:0000256" key="8">
    <source>
        <dbReference type="PROSITE-ProRule" id="PRU01360"/>
    </source>
</evidence>
<evidence type="ECO:0000256" key="3">
    <source>
        <dbReference type="ARBA" id="ARBA00022452"/>
    </source>
</evidence>
<dbReference type="InterPro" id="IPR039426">
    <property type="entry name" value="TonB-dep_rcpt-like"/>
</dbReference>
<feature type="signal peptide" evidence="10">
    <location>
        <begin position="1"/>
        <end position="25"/>
    </location>
</feature>
<gene>
    <name evidence="13" type="ORF">GR167_03745</name>
</gene>
<comment type="caution">
    <text evidence="13">The sequence shown here is derived from an EMBL/GenBank/DDBJ whole genome shotgun (WGS) entry which is preliminary data.</text>
</comment>
<sequence>MYTHFPVRLSATALLLGSLSTVALAQDADTPLAIDADLGEIVVKTDRPVAGASSYEFTPTGQMSTPAADGGALLSTVPGVTAGRMGGHGLELVIRGQSQNQLNIIDAGSFTFGGCPNRMDPPATIANVASADKIIVERGYASVTYGPGGSGGTVILEREAPEFEDGKRWEAEIRTGLSSNSNTREMGGSFSYDLGHGFYVEGSGEVRTADNYEDGDGNEIRSAYTQKTAGLTFGYDRNGLDLALDLERDRAEDVLFAGAGMDSPLSETNTIRLRGGIDLNQGALRRIEGNLYQSNVDHVMDNYSLRDPSAMMGMIAPTTSDTWGGKIEAQLDFGRTRAKIGVDHLSNNRFAEGFMGPIALIEAYDPSRQVALTWPDVTIAQTGLYGETETDLNDRTVLKLGARYDYVRATAGMADVVPSSMMATMSANDYYTAQYGTTFDEAREEHNFSGLARLEYELDAASTVFFGVSRSVRTADANERAMARANWVGNPDIDPEKHTQVDIGYETVRANWSFNATAYVDRVDDYILRDAFSVPGVTTYRNVSADLKGVELSGAWENGGWQVLGDMTWTYGQNRTDDRPLAQIPPLQGKITMSYGQDAWRAGGRVNWAMEQDRIDPSRDPGVTPGYVTLDLFSSYEVSKNAVLLAGVDNVMDETYANHLSRSNSYDPTLVQVNEPGRTFYVKLEARF</sequence>
<dbReference type="Gene3D" id="2.170.130.10">
    <property type="entry name" value="TonB-dependent receptor, plug domain"/>
    <property type="match status" value="1"/>
</dbReference>